<name>A0A1Y6CFA7_9PROT</name>
<dbReference type="InterPro" id="IPR010282">
    <property type="entry name" value="Uncharacterised_HutD/Ves"/>
</dbReference>
<evidence type="ECO:0000313" key="1">
    <source>
        <dbReference type="EMBL" id="SMF60512.1"/>
    </source>
</evidence>
<dbReference type="SUPFAM" id="SSF51182">
    <property type="entry name" value="RmlC-like cupins"/>
    <property type="match status" value="1"/>
</dbReference>
<gene>
    <name evidence="1" type="ORF">SAMN05428998_12352</name>
</gene>
<dbReference type="Gene3D" id="2.60.120.10">
    <property type="entry name" value="Jelly Rolls"/>
    <property type="match status" value="1"/>
</dbReference>
<accession>A0A1Y6CFA7</accession>
<dbReference type="CDD" id="cd20293">
    <property type="entry name" value="cupin_HutD_N"/>
    <property type="match status" value="1"/>
</dbReference>
<protein>
    <recommendedName>
        <fullName evidence="3">HutD protein</fullName>
    </recommendedName>
</protein>
<proteinExistence type="predicted"/>
<reference evidence="1 2" key="1">
    <citation type="submission" date="2017-04" db="EMBL/GenBank/DDBJ databases">
        <authorList>
            <person name="Afonso C.L."/>
            <person name="Miller P.J."/>
            <person name="Scott M.A."/>
            <person name="Spackman E."/>
            <person name="Goraichik I."/>
            <person name="Dimitrov K.M."/>
            <person name="Suarez D.L."/>
            <person name="Swayne D.E."/>
        </authorList>
    </citation>
    <scope>NUCLEOTIDE SEQUENCE [LARGE SCALE GENOMIC DNA]</scope>
    <source>
        <strain evidence="1 2">USBA 355</strain>
    </source>
</reference>
<dbReference type="EMBL" id="FWZX01000023">
    <property type="protein sequence ID" value="SMF60512.1"/>
    <property type="molecule type" value="Genomic_DNA"/>
</dbReference>
<evidence type="ECO:0000313" key="2">
    <source>
        <dbReference type="Proteomes" id="UP000192917"/>
    </source>
</evidence>
<dbReference type="STRING" id="560819.SAMN05428998_12352"/>
<dbReference type="InterPro" id="IPR011051">
    <property type="entry name" value="RmlC_Cupin_sf"/>
</dbReference>
<dbReference type="PANTHER" id="PTHR37943">
    <property type="entry name" value="PROTEIN VES"/>
    <property type="match status" value="1"/>
</dbReference>
<dbReference type="RefSeq" id="WP_085124988.1">
    <property type="nucleotide sequence ID" value="NZ_FWZX01000023.1"/>
</dbReference>
<organism evidence="1 2">
    <name type="scientific">Tistlia consotensis USBA 355</name>
    <dbReference type="NCBI Taxonomy" id="560819"/>
    <lineage>
        <taxon>Bacteria</taxon>
        <taxon>Pseudomonadati</taxon>
        <taxon>Pseudomonadota</taxon>
        <taxon>Alphaproteobacteria</taxon>
        <taxon>Rhodospirillales</taxon>
        <taxon>Rhodovibrionaceae</taxon>
        <taxon>Tistlia</taxon>
    </lineage>
</organism>
<dbReference type="Proteomes" id="UP000192917">
    <property type="component" value="Unassembled WGS sequence"/>
</dbReference>
<dbReference type="InterPro" id="IPR014710">
    <property type="entry name" value="RmlC-like_jellyroll"/>
</dbReference>
<dbReference type="Pfam" id="PF05962">
    <property type="entry name" value="HutD"/>
    <property type="match status" value="1"/>
</dbReference>
<keyword evidence="2" id="KW-1185">Reference proteome</keyword>
<dbReference type="AlphaFoldDB" id="A0A1Y6CFA7"/>
<evidence type="ECO:0008006" key="3">
    <source>
        <dbReference type="Google" id="ProtNLM"/>
    </source>
</evidence>
<sequence length="192" mass="19997">MTSALYLPAAERVSRPWKNGGGLTADLAIEPAGAGLDDFDWRISIARVEAAGPFSAFPGVERVMAILSGEGLSLTVGAAPPVALTPASEPHRFPADRPTDCALLGGPVTDLNVMVRRGRAEAALTRIALEPGVAETFESGPAVLLWVEGEGALEVADLSLRPAPLDAVRCDGPARWRLRADGPVLAWLAAVS</sequence>
<dbReference type="PANTHER" id="PTHR37943:SF1">
    <property type="entry name" value="PROTEIN VES"/>
    <property type="match status" value="1"/>
</dbReference>